<evidence type="ECO:0000313" key="4">
    <source>
        <dbReference type="EMBL" id="CAF3579826.1"/>
    </source>
</evidence>
<evidence type="ECO:0000313" key="5">
    <source>
        <dbReference type="Proteomes" id="UP000663829"/>
    </source>
</evidence>
<dbReference type="PANTHER" id="PTHR35153">
    <property type="entry name" value="COILED-COIL DOMAIN-CONTAINING PROTEIN 154"/>
    <property type="match status" value="1"/>
</dbReference>
<feature type="compositionally biased region" description="Acidic residues" evidence="2">
    <location>
        <begin position="734"/>
        <end position="743"/>
    </location>
</feature>
<dbReference type="InterPro" id="IPR029512">
    <property type="entry name" value="CCDC154"/>
</dbReference>
<protein>
    <submittedName>
        <fullName evidence="3">Uncharacterized protein</fullName>
    </submittedName>
</protein>
<feature type="region of interest" description="Disordered" evidence="2">
    <location>
        <begin position="712"/>
        <end position="743"/>
    </location>
</feature>
<dbReference type="OrthoDB" id="9445857at2759"/>
<sequence>MEVPRRRGSQRMITVDDLPHSAVPSSSSQLVPLADNRYSTLLPPIGSQSLPDQSFRFRPGNQQIPFDESINQSLYKIKQLESRLQVTEISNRTLLEEVIRLQTELFTAVRRSQDILQEERLSRQQIENNVRIQNDVILQLTSRIKRNEDTFNDEHQSYQIINSNVKGLEQNIMSIQKEYLLRRDTYTYSVEGLRKQIDDLNQQRENLEKIQLNMIEDIRSMRNRMDMDSVSVQSFSQELRQKTRKLDEDTRTMENLLRKQQETINAGDLLFNSFRNATEMKLNEFRDAIGETRNRIDFDREDRRLVETQLASKVNDVQSSLNITRSTQADALKTVENIRREITNQNEQIQTKLRQEMNDIASQIMLRTTDKLERLKDDIDYKSKEYEKVELENQLDMLKVTINDEQARTNNEMRETMRKSAETLRKLNDGIILIEQQADENRRKIEKVLDAEIKSRKLQTKEISETLTKNDEKFSYQVGNIQSSLTAVNQRLAEMRDLSNKPEIINLNRRLELSENAHRDSELHLRTLSGRIDEMTVKQTNVETKLRNTDEKLKDDEAFVRDLSSKFSMLPTVDDLTNVKHDISEKHHEETLLQSIAKNEQRVNGVRVDLNVLEEQLNQKMNSIADILESEQLLQSQMREKHSDQDLWKREVDQKLSRLTTMRDTLPQEIFNLSEKLSYTRKECMKFSQDEDFKTKDEIEKVRKELAQVQRLVAKDTAKPVTQQEIDYQQPPDEPNEPNEPDE</sequence>
<keyword evidence="5" id="KW-1185">Reference proteome</keyword>
<reference evidence="3" key="1">
    <citation type="submission" date="2021-02" db="EMBL/GenBank/DDBJ databases">
        <authorList>
            <person name="Nowell W R."/>
        </authorList>
    </citation>
    <scope>NUCLEOTIDE SEQUENCE</scope>
</reference>
<dbReference type="EMBL" id="CAJNOQ010000386">
    <property type="protein sequence ID" value="CAF0795309.1"/>
    <property type="molecule type" value="Genomic_DNA"/>
</dbReference>
<evidence type="ECO:0000256" key="2">
    <source>
        <dbReference type="SAM" id="MobiDB-lite"/>
    </source>
</evidence>
<name>A0A813S7L3_9BILA</name>
<dbReference type="PANTHER" id="PTHR35153:SF1">
    <property type="entry name" value="COILED-COIL DOMAIN-CONTAINING PROTEIN 154"/>
    <property type="match status" value="1"/>
</dbReference>
<feature type="coiled-coil region" evidence="1">
    <location>
        <begin position="328"/>
        <end position="408"/>
    </location>
</feature>
<feature type="coiled-coil region" evidence="1">
    <location>
        <begin position="596"/>
        <end position="630"/>
    </location>
</feature>
<feature type="region of interest" description="Disordered" evidence="2">
    <location>
        <begin position="1"/>
        <end position="28"/>
    </location>
</feature>
<evidence type="ECO:0000313" key="3">
    <source>
        <dbReference type="EMBL" id="CAF0795309.1"/>
    </source>
</evidence>
<dbReference type="Proteomes" id="UP000681722">
    <property type="component" value="Unassembled WGS sequence"/>
</dbReference>
<evidence type="ECO:0000256" key="1">
    <source>
        <dbReference type="SAM" id="Coils"/>
    </source>
</evidence>
<dbReference type="Pfam" id="PF15905">
    <property type="entry name" value="HMMR_N"/>
    <property type="match status" value="1"/>
</dbReference>
<organism evidence="3 5">
    <name type="scientific">Didymodactylos carnosus</name>
    <dbReference type="NCBI Taxonomy" id="1234261"/>
    <lineage>
        <taxon>Eukaryota</taxon>
        <taxon>Metazoa</taxon>
        <taxon>Spiralia</taxon>
        <taxon>Gnathifera</taxon>
        <taxon>Rotifera</taxon>
        <taxon>Eurotatoria</taxon>
        <taxon>Bdelloidea</taxon>
        <taxon>Philodinida</taxon>
        <taxon>Philodinidae</taxon>
        <taxon>Didymodactylos</taxon>
    </lineage>
</organism>
<accession>A0A813S7L3</accession>
<keyword evidence="1" id="KW-0175">Coiled coil</keyword>
<gene>
    <name evidence="3" type="ORF">GPM918_LOCUS3219</name>
    <name evidence="4" type="ORF">SRO942_LOCUS3219</name>
</gene>
<feature type="coiled-coil region" evidence="1">
    <location>
        <begin position="158"/>
        <end position="259"/>
    </location>
</feature>
<comment type="caution">
    <text evidence="3">The sequence shown here is derived from an EMBL/GenBank/DDBJ whole genome shotgun (WGS) entry which is preliminary data.</text>
</comment>
<proteinExistence type="predicted"/>
<dbReference type="AlphaFoldDB" id="A0A813S7L3"/>
<dbReference type="EMBL" id="CAJOBC010000386">
    <property type="protein sequence ID" value="CAF3579826.1"/>
    <property type="molecule type" value="Genomic_DNA"/>
</dbReference>
<dbReference type="Proteomes" id="UP000663829">
    <property type="component" value="Unassembled WGS sequence"/>
</dbReference>